<proteinExistence type="predicted"/>
<protein>
    <submittedName>
        <fullName evidence="3">Glutathione S-transferase family protein</fullName>
    </submittedName>
</protein>
<evidence type="ECO:0000313" key="3">
    <source>
        <dbReference type="EMBL" id="MBU8876377.1"/>
    </source>
</evidence>
<evidence type="ECO:0000313" key="4">
    <source>
        <dbReference type="Proteomes" id="UP000727907"/>
    </source>
</evidence>
<gene>
    <name evidence="3" type="ORF">KQ910_21570</name>
</gene>
<sequence>MAERMRLYVTPASPWVRRVRICIDELGIGDRFEYVQTKWPHAWGTRTVEMPADFVQATPVVRIPALVADDVTLTDSHSICDYIDDRFGDHRLLAADGPERWRALETNALACAIIEAQIMRRAELLRTGPDRSDDFIAKMRDRGLRCFAALEKKVSSFGDIFGLAQITTAVACGYDEWRYGPDWREATPKLVAWYDTVAQRPSMKATEPAETPQR</sequence>
<evidence type="ECO:0000259" key="2">
    <source>
        <dbReference type="PROSITE" id="PS50405"/>
    </source>
</evidence>
<dbReference type="Proteomes" id="UP000727907">
    <property type="component" value="Unassembled WGS sequence"/>
</dbReference>
<dbReference type="PROSITE" id="PS50405">
    <property type="entry name" value="GST_CTER"/>
    <property type="match status" value="1"/>
</dbReference>
<organism evidence="3 4">
    <name type="scientific">Reyranella humidisoli</name>
    <dbReference type="NCBI Taxonomy" id="2849149"/>
    <lineage>
        <taxon>Bacteria</taxon>
        <taxon>Pseudomonadati</taxon>
        <taxon>Pseudomonadota</taxon>
        <taxon>Alphaproteobacteria</taxon>
        <taxon>Hyphomicrobiales</taxon>
        <taxon>Reyranellaceae</taxon>
        <taxon>Reyranella</taxon>
    </lineage>
</organism>
<reference evidence="3 4" key="1">
    <citation type="submission" date="2021-06" db="EMBL/GenBank/DDBJ databases">
        <authorList>
            <person name="Lee D.H."/>
        </authorList>
    </citation>
    <scope>NUCLEOTIDE SEQUENCE [LARGE SCALE GENOMIC DNA]</scope>
    <source>
        <strain evidence="3 4">MMS21-HV4-11</strain>
    </source>
</reference>
<comment type="caution">
    <text evidence="3">The sequence shown here is derived from an EMBL/GenBank/DDBJ whole genome shotgun (WGS) entry which is preliminary data.</text>
</comment>
<evidence type="ECO:0000259" key="1">
    <source>
        <dbReference type="PROSITE" id="PS50404"/>
    </source>
</evidence>
<accession>A0ABS6IRM8</accession>
<feature type="domain" description="GST C-terminal" evidence="2">
    <location>
        <begin position="96"/>
        <end position="214"/>
    </location>
</feature>
<name>A0ABS6IRM8_9HYPH</name>
<keyword evidence="4" id="KW-1185">Reference proteome</keyword>
<dbReference type="PANTHER" id="PTHR42673">
    <property type="entry name" value="MALEYLACETOACETATE ISOMERASE"/>
    <property type="match status" value="1"/>
</dbReference>
<dbReference type="InterPro" id="IPR010987">
    <property type="entry name" value="Glutathione-S-Trfase_C-like"/>
</dbReference>
<dbReference type="Pfam" id="PF13417">
    <property type="entry name" value="GST_N_3"/>
    <property type="match status" value="1"/>
</dbReference>
<dbReference type="InterPro" id="IPR004045">
    <property type="entry name" value="Glutathione_S-Trfase_N"/>
</dbReference>
<dbReference type="PANTHER" id="PTHR42673:SF4">
    <property type="entry name" value="MALEYLACETOACETATE ISOMERASE"/>
    <property type="match status" value="1"/>
</dbReference>
<dbReference type="RefSeq" id="WP_216965122.1">
    <property type="nucleotide sequence ID" value="NZ_JAHOPB010000002.1"/>
</dbReference>
<feature type="domain" description="GST N-terminal" evidence="1">
    <location>
        <begin position="3"/>
        <end position="91"/>
    </location>
</feature>
<dbReference type="PROSITE" id="PS50404">
    <property type="entry name" value="GST_NTER"/>
    <property type="match status" value="1"/>
</dbReference>
<dbReference type="EMBL" id="JAHOPB010000002">
    <property type="protein sequence ID" value="MBU8876377.1"/>
    <property type="molecule type" value="Genomic_DNA"/>
</dbReference>